<keyword evidence="2" id="KW-1003">Cell membrane</keyword>
<gene>
    <name evidence="8" type="ORF">HNQ39_000798</name>
</gene>
<dbReference type="AlphaFoldDB" id="A0A7W9W5H2"/>
<dbReference type="Pfam" id="PF06271">
    <property type="entry name" value="RDD"/>
    <property type="match status" value="1"/>
</dbReference>
<evidence type="ECO:0000256" key="5">
    <source>
        <dbReference type="ARBA" id="ARBA00023136"/>
    </source>
</evidence>
<dbReference type="RefSeq" id="WP_184192656.1">
    <property type="nucleotide sequence ID" value="NZ_JACHGW010000001.1"/>
</dbReference>
<feature type="domain" description="RDD" evidence="7">
    <location>
        <begin position="81"/>
        <end position="216"/>
    </location>
</feature>
<dbReference type="GO" id="GO:0005886">
    <property type="term" value="C:plasma membrane"/>
    <property type="evidence" value="ECO:0007669"/>
    <property type="project" value="UniProtKB-SubCell"/>
</dbReference>
<evidence type="ECO:0000256" key="6">
    <source>
        <dbReference type="SAM" id="Phobius"/>
    </source>
</evidence>
<keyword evidence="4 6" id="KW-1133">Transmembrane helix</keyword>
<sequence length="226" mass="24871">MRDLIDPSMIGKIPCVNHANREATTSCNSCGSRLCDRCAYLLGELEFCESCAPEGAISREHDEDYEAIPVVHVEDAEVGRPAMSSRVLSFLVDTLVAALFGIGLAALLAMFAGGVGHKTTYQFVRDTHRMHFWIYWPVYFLATLTYHTLTVGITGQTFGKYIAGIIVLNPDGTVVTTRQALIRALGQVISLLPLGLGFAHAFRSDDGDTWHDKMSGTMTFRYQDTT</sequence>
<evidence type="ECO:0000313" key="9">
    <source>
        <dbReference type="Proteomes" id="UP000520814"/>
    </source>
</evidence>
<organism evidence="8 9">
    <name type="scientific">Armatimonas rosea</name>
    <dbReference type="NCBI Taxonomy" id="685828"/>
    <lineage>
        <taxon>Bacteria</taxon>
        <taxon>Bacillati</taxon>
        <taxon>Armatimonadota</taxon>
        <taxon>Armatimonadia</taxon>
        <taxon>Armatimonadales</taxon>
        <taxon>Armatimonadaceae</taxon>
        <taxon>Armatimonas</taxon>
    </lineage>
</organism>
<evidence type="ECO:0000256" key="1">
    <source>
        <dbReference type="ARBA" id="ARBA00004651"/>
    </source>
</evidence>
<keyword evidence="5 6" id="KW-0472">Membrane</keyword>
<dbReference type="InterPro" id="IPR051791">
    <property type="entry name" value="Pra-immunoreactive"/>
</dbReference>
<keyword evidence="3 6" id="KW-0812">Transmembrane</keyword>
<feature type="transmembrane region" description="Helical" evidence="6">
    <location>
        <begin position="90"/>
        <end position="112"/>
    </location>
</feature>
<dbReference type="EMBL" id="JACHGW010000001">
    <property type="protein sequence ID" value="MBB6049036.1"/>
    <property type="molecule type" value="Genomic_DNA"/>
</dbReference>
<dbReference type="InterPro" id="IPR010432">
    <property type="entry name" value="RDD"/>
</dbReference>
<dbReference type="Proteomes" id="UP000520814">
    <property type="component" value="Unassembled WGS sequence"/>
</dbReference>
<dbReference type="PANTHER" id="PTHR36115:SF4">
    <property type="entry name" value="MEMBRANE PROTEIN"/>
    <property type="match status" value="1"/>
</dbReference>
<comment type="subcellular location">
    <subcellularLocation>
        <location evidence="1">Cell membrane</location>
        <topology evidence="1">Multi-pass membrane protein</topology>
    </subcellularLocation>
</comment>
<keyword evidence="9" id="KW-1185">Reference proteome</keyword>
<dbReference type="PANTHER" id="PTHR36115">
    <property type="entry name" value="PROLINE-RICH ANTIGEN HOMOLOG-RELATED"/>
    <property type="match status" value="1"/>
</dbReference>
<accession>A0A7W9W5H2</accession>
<name>A0A7W9W5H2_ARMRO</name>
<comment type="caution">
    <text evidence="8">The sequence shown here is derived from an EMBL/GenBank/DDBJ whole genome shotgun (WGS) entry which is preliminary data.</text>
</comment>
<evidence type="ECO:0000313" key="8">
    <source>
        <dbReference type="EMBL" id="MBB6049036.1"/>
    </source>
</evidence>
<feature type="transmembrane region" description="Helical" evidence="6">
    <location>
        <begin position="132"/>
        <end position="153"/>
    </location>
</feature>
<evidence type="ECO:0000259" key="7">
    <source>
        <dbReference type="Pfam" id="PF06271"/>
    </source>
</evidence>
<evidence type="ECO:0000256" key="4">
    <source>
        <dbReference type="ARBA" id="ARBA00022989"/>
    </source>
</evidence>
<protein>
    <submittedName>
        <fullName evidence="8">Putative RDD family membrane protein YckC</fullName>
    </submittedName>
</protein>
<evidence type="ECO:0000256" key="2">
    <source>
        <dbReference type="ARBA" id="ARBA00022475"/>
    </source>
</evidence>
<evidence type="ECO:0000256" key="3">
    <source>
        <dbReference type="ARBA" id="ARBA00022692"/>
    </source>
</evidence>
<reference evidence="8 9" key="1">
    <citation type="submission" date="2020-08" db="EMBL/GenBank/DDBJ databases">
        <title>Genomic Encyclopedia of Type Strains, Phase IV (KMG-IV): sequencing the most valuable type-strain genomes for metagenomic binning, comparative biology and taxonomic classification.</title>
        <authorList>
            <person name="Goeker M."/>
        </authorList>
    </citation>
    <scope>NUCLEOTIDE SEQUENCE [LARGE SCALE GENOMIC DNA]</scope>
    <source>
        <strain evidence="8 9">DSM 23562</strain>
    </source>
</reference>
<proteinExistence type="predicted"/>